<dbReference type="Proteomes" id="UP000053447">
    <property type="component" value="Unassembled WGS sequence"/>
</dbReference>
<evidence type="ECO:0000256" key="1">
    <source>
        <dbReference type="ARBA" id="ARBA00000707"/>
    </source>
</evidence>
<dbReference type="InterPro" id="IPR006615">
    <property type="entry name" value="Pept_C19_DUSP"/>
</dbReference>
<evidence type="ECO:0000256" key="5">
    <source>
        <dbReference type="ARBA" id="ARBA00022786"/>
    </source>
</evidence>
<feature type="region of interest" description="Disordered" evidence="8">
    <location>
        <begin position="423"/>
        <end position="444"/>
    </location>
</feature>
<feature type="compositionally biased region" description="Polar residues" evidence="8">
    <location>
        <begin position="430"/>
        <end position="444"/>
    </location>
</feature>
<evidence type="ECO:0000256" key="2">
    <source>
        <dbReference type="ARBA" id="ARBA00009085"/>
    </source>
</evidence>
<proteinExistence type="inferred from homology"/>
<dbReference type="GO" id="GO:0004843">
    <property type="term" value="F:cysteine-type deubiquitinase activity"/>
    <property type="evidence" value="ECO:0007669"/>
    <property type="project" value="UniProtKB-EC"/>
</dbReference>
<dbReference type="Pfam" id="PF06337">
    <property type="entry name" value="DUSP"/>
    <property type="match status" value="1"/>
</dbReference>
<dbReference type="PROSITE" id="PS50235">
    <property type="entry name" value="USP_3"/>
    <property type="match status" value="1"/>
</dbReference>
<feature type="domain" description="USP" evidence="9">
    <location>
        <begin position="627"/>
        <end position="1335"/>
    </location>
</feature>
<dbReference type="InterPro" id="IPR001394">
    <property type="entry name" value="Peptidase_C19_UCH"/>
</dbReference>
<dbReference type="PANTHER" id="PTHR21646:SF24">
    <property type="entry name" value="UBIQUITIN CARBOXYL-TERMINAL HYDROLASE"/>
    <property type="match status" value="1"/>
</dbReference>
<dbReference type="GeneID" id="28941230"/>
<evidence type="ECO:0000256" key="8">
    <source>
        <dbReference type="SAM" id="MobiDB-lite"/>
    </source>
</evidence>
<feature type="compositionally biased region" description="Basic and acidic residues" evidence="8">
    <location>
        <begin position="210"/>
        <end position="220"/>
    </location>
</feature>
<feature type="domain" description="DUSP" evidence="10">
    <location>
        <begin position="280"/>
        <end position="379"/>
    </location>
</feature>
<dbReference type="InterPro" id="IPR028889">
    <property type="entry name" value="USP"/>
</dbReference>
<dbReference type="InterPro" id="IPR038765">
    <property type="entry name" value="Papain-like_cys_pep_sf"/>
</dbReference>
<sequence length="1445" mass="161495">MELAGEDASAAANNDILSPPKRPRSSFSEFTLHKRKEASSAAIASGDSIEEEELSKRRDTSGAEEGNGVEVVFRGNRRDTEDKKHIYMMEGENDKYRGAKKGTGGAGEEKEGVKKEESVEKKQFASGRGDRGQRGEIGRNTLFGPSSTVGICSGYEENRENKRGEGMRYGVLGPTEGLRAAEADKKGDRGAGCAGKDQEDDGRGMGGSRDGLEGVREGLRMNKGSGSNREEREGSRQGLEGNKESAGDKVSGKARTDRWSALERQDIGVGRERNIPRREPGRDEQKRVIGPLLDGQNGFEEQYYVISGPWMKRYRVYLEECAGDGMKMGPVDQTSLMVEGQLRQGMVKGTDYEIVTSTVWEYLVAWFGIKGEVVSREALEAKEKEKAGKLSFGELGGSVGADFYVFRLIRVKLGCMDGLIGTKGSERDNTNNNGNETTSKMPSLVTTNTMDDCYEHSTMTDVIDEQSTDDAGDQEFEWPLDQTMVTKKVSEGLTKTVSSKSPAIPTSSSVCLTINGNTMVATLLQSIRQTLGLAPTQLVQLWHQGKQVMTLWTMLPQGTTVKSLGLPLNSVLFVETTDRAVPAPPTRLSTEPSSGTLSSIFDKEQTNSESLALLGIQTTSLSKIGAVGLQNLGNSCYMNAALQCLTHTSELTTYFLSGVYRWEVNSTNPLGTGGQIARSYAALLNSLAHTNTSSFSPKAFKNCLGRFNLSFAGHSQQDSQELLAFLLDGMHEDLNRIQKKPYFEKPTLSDMNDALIAETADICWQLHRKRNDSVIVDLFHGLYKSVLVCPACDQVSITFDPFMDLTLPLPFKNQWVYPVTVIPSDINKKQIQITVELDTLSTIASMKAYVASKLNMDAHALISSEIYAYKFYKHHTDASIVSTHLSPHDQVYLYEMPSSISDFVTNRHKIVIPIFHQRIERTYQHPIAFGIPFFILLTPEEACSYDLIVKKITEKYKQFIRSKEIFRNQKQQSIQESDETITVEFPQQSTENGHKKEDGLQGEFFDLKYFSSRHSVLPTGWSVSMDHLPKLKTRLRKDTNTDKSYDDDTLLTAESEDEPFSHGTPISLDDMIEDSDFSITKDSSDDELLRTNPVLEKTSHISLKQEHRSRLSSETNVYETKVLKNSKAFIRQGEAIVCEWSAEHYTSMFLNEVENGLKCGTVWDDVEKYEDPLLSSRREPSTIHLDDCLDLFAKKEQLGEDDLWYCPNCKEHRRATKQLEIWKSPDILVIHLKRFSSSRNLRDKIDVLVDFPLKGLDLSQRVAGYRYDSSSTNDSQIYDLYAVSNHFGGLGGGHYTAYVVLEDGHFYHFDDSLVVRVHESQIVTPAAYLLFYRRRTDKALGESTMTKITEYISKISTESYDKMNAISSLNKSPDLSMPNEKFAPDPHTISMPNMQFNMTHVDLSITPDDSVNSNSQDSIESGKITFSDGFDYNDKGECLNFETSI</sequence>
<evidence type="ECO:0000313" key="11">
    <source>
        <dbReference type="EMBL" id="KTW28293.1"/>
    </source>
</evidence>
<comment type="similarity">
    <text evidence="2">Belongs to the peptidase C19 family.</text>
</comment>
<evidence type="ECO:0000259" key="9">
    <source>
        <dbReference type="PROSITE" id="PS50235"/>
    </source>
</evidence>
<dbReference type="InterPro" id="IPR018200">
    <property type="entry name" value="USP_CS"/>
</dbReference>
<evidence type="ECO:0000313" key="12">
    <source>
        <dbReference type="Proteomes" id="UP000053447"/>
    </source>
</evidence>
<dbReference type="PANTHER" id="PTHR21646">
    <property type="entry name" value="UBIQUITIN CARBOXYL-TERMINAL HYDROLASE"/>
    <property type="match status" value="1"/>
</dbReference>
<dbReference type="CDD" id="cd02674">
    <property type="entry name" value="Peptidase_C19R"/>
    <property type="match status" value="1"/>
</dbReference>
<dbReference type="RefSeq" id="XP_018228855.1">
    <property type="nucleotide sequence ID" value="XM_018374975.1"/>
</dbReference>
<evidence type="ECO:0000259" key="10">
    <source>
        <dbReference type="PROSITE" id="PS51283"/>
    </source>
</evidence>
<feature type="compositionally biased region" description="Basic and acidic residues" evidence="8">
    <location>
        <begin position="179"/>
        <end position="189"/>
    </location>
</feature>
<reference evidence="12" key="1">
    <citation type="journal article" date="2016" name="Nat. Commun.">
        <title>Genome analysis of three Pneumocystis species reveals adaptation mechanisms to life exclusively in mammalian hosts.</title>
        <authorList>
            <person name="Ma L."/>
            <person name="Chen Z."/>
            <person name="Huang D.W."/>
            <person name="Kutty G."/>
            <person name="Ishihara M."/>
            <person name="Wang H."/>
            <person name="Abouelleil A."/>
            <person name="Bishop L."/>
            <person name="Davey E."/>
            <person name="Deng R."/>
            <person name="Deng X."/>
            <person name="Fan L."/>
            <person name="Fantoni G."/>
            <person name="Fitzgerald M."/>
            <person name="Gogineni E."/>
            <person name="Goldberg J.M."/>
            <person name="Handley G."/>
            <person name="Hu X."/>
            <person name="Huber C."/>
            <person name="Jiao X."/>
            <person name="Jones K."/>
            <person name="Levin J.Z."/>
            <person name="Liu Y."/>
            <person name="Macdonald P."/>
            <person name="Melnikov A."/>
            <person name="Raley C."/>
            <person name="Sassi M."/>
            <person name="Sherman B.T."/>
            <person name="Song X."/>
            <person name="Sykes S."/>
            <person name="Tran B."/>
            <person name="Walsh L."/>
            <person name="Xia Y."/>
            <person name="Yang J."/>
            <person name="Young S."/>
            <person name="Zeng Q."/>
            <person name="Zheng X."/>
            <person name="Stephens R."/>
            <person name="Nusbaum C."/>
            <person name="Birren B.W."/>
            <person name="Azadi P."/>
            <person name="Lempicki R.A."/>
            <person name="Cuomo C.A."/>
            <person name="Kovacs J.A."/>
        </authorList>
    </citation>
    <scope>NUCLEOTIDE SEQUENCE [LARGE SCALE GENOMIC DNA]</scope>
    <source>
        <strain evidence="12">RU7</strain>
    </source>
</reference>
<comment type="caution">
    <text evidence="11">The sequence shown here is derived from an EMBL/GenBank/DDBJ whole genome shotgun (WGS) entry which is preliminary data.</text>
</comment>
<evidence type="ECO:0000256" key="4">
    <source>
        <dbReference type="ARBA" id="ARBA00022670"/>
    </source>
</evidence>
<dbReference type="PROSITE" id="PS51283">
    <property type="entry name" value="DUSP"/>
    <property type="match status" value="1"/>
</dbReference>
<comment type="catalytic activity">
    <reaction evidence="1">
        <text>Thiol-dependent hydrolysis of ester, thioester, amide, peptide and isopeptide bonds formed by the C-terminal Gly of ubiquitin (a 76-residue protein attached to proteins as an intracellular targeting signal).</text>
        <dbReference type="EC" id="3.4.19.12"/>
    </reaction>
</comment>
<keyword evidence="6" id="KW-0378">Hydrolase</keyword>
<feature type="region of interest" description="Disordered" evidence="8">
    <location>
        <begin position="1"/>
        <end position="284"/>
    </location>
</feature>
<dbReference type="OrthoDB" id="952271at2759"/>
<gene>
    <name evidence="11" type="ORF">T551_02712</name>
</gene>
<dbReference type="Pfam" id="PF00443">
    <property type="entry name" value="UCH"/>
    <property type="match status" value="1"/>
</dbReference>
<organism evidence="11 12">
    <name type="scientific">Pneumocystis jirovecii (strain RU7)</name>
    <name type="common">Human pneumocystis pneumonia agent</name>
    <dbReference type="NCBI Taxonomy" id="1408657"/>
    <lineage>
        <taxon>Eukaryota</taxon>
        <taxon>Fungi</taxon>
        <taxon>Dikarya</taxon>
        <taxon>Ascomycota</taxon>
        <taxon>Taphrinomycotina</taxon>
        <taxon>Pneumocystomycetes</taxon>
        <taxon>Pneumocystaceae</taxon>
        <taxon>Pneumocystis</taxon>
    </lineage>
</organism>
<dbReference type="InterPro" id="IPR050185">
    <property type="entry name" value="Ub_carboxyl-term_hydrolase"/>
</dbReference>
<name>A0A0W4ZIV7_PNEJ7</name>
<protein>
    <recommendedName>
        <fullName evidence="3">ubiquitinyl hydrolase 1</fullName>
        <ecNumber evidence="3">3.4.19.12</ecNumber>
    </recommendedName>
</protein>
<keyword evidence="4" id="KW-0645">Protease</keyword>
<dbReference type="Gene3D" id="3.30.2230.10">
    <property type="entry name" value="DUSP-like"/>
    <property type="match status" value="1"/>
</dbReference>
<dbReference type="VEuPathDB" id="FungiDB:T551_02712"/>
<evidence type="ECO:0000256" key="6">
    <source>
        <dbReference type="ARBA" id="ARBA00022801"/>
    </source>
</evidence>
<dbReference type="SUPFAM" id="SSF54001">
    <property type="entry name" value="Cysteine proteinases"/>
    <property type="match status" value="1"/>
</dbReference>
<dbReference type="EC" id="3.4.19.12" evidence="3"/>
<accession>A0A0W4ZIV7</accession>
<dbReference type="PROSITE" id="PS00973">
    <property type="entry name" value="USP_2"/>
    <property type="match status" value="1"/>
</dbReference>
<keyword evidence="7" id="KW-0788">Thiol protease</keyword>
<dbReference type="InterPro" id="IPR035927">
    <property type="entry name" value="DUSP-like_sf"/>
</dbReference>
<feature type="compositionally biased region" description="Basic and acidic residues" evidence="8">
    <location>
        <begin position="156"/>
        <end position="166"/>
    </location>
</feature>
<evidence type="ECO:0000256" key="3">
    <source>
        <dbReference type="ARBA" id="ARBA00012759"/>
    </source>
</evidence>
<dbReference type="PROSITE" id="PS00972">
    <property type="entry name" value="USP_1"/>
    <property type="match status" value="1"/>
</dbReference>
<feature type="compositionally biased region" description="Basic and acidic residues" evidence="8">
    <location>
        <begin position="228"/>
        <end position="284"/>
    </location>
</feature>
<dbReference type="EMBL" id="LFWA01000012">
    <property type="protein sequence ID" value="KTW28293.1"/>
    <property type="molecule type" value="Genomic_DNA"/>
</dbReference>
<keyword evidence="5" id="KW-0833">Ubl conjugation pathway</keyword>
<evidence type="ECO:0000256" key="7">
    <source>
        <dbReference type="ARBA" id="ARBA00022807"/>
    </source>
</evidence>
<feature type="compositionally biased region" description="Basic and acidic residues" evidence="8">
    <location>
        <begin position="76"/>
        <end position="97"/>
    </location>
</feature>
<dbReference type="GO" id="GO:0016579">
    <property type="term" value="P:protein deubiquitination"/>
    <property type="evidence" value="ECO:0007669"/>
    <property type="project" value="InterPro"/>
</dbReference>
<dbReference type="GO" id="GO:0006508">
    <property type="term" value="P:proteolysis"/>
    <property type="evidence" value="ECO:0007669"/>
    <property type="project" value="UniProtKB-KW"/>
</dbReference>
<dbReference type="Gene3D" id="3.90.70.10">
    <property type="entry name" value="Cysteine proteinases"/>
    <property type="match status" value="2"/>
</dbReference>
<keyword evidence="12" id="KW-1185">Reference proteome</keyword>
<dbReference type="SMART" id="SM00695">
    <property type="entry name" value="DUSP"/>
    <property type="match status" value="1"/>
</dbReference>
<dbReference type="STRING" id="1408657.A0A0W4ZIV7"/>
<feature type="compositionally biased region" description="Basic and acidic residues" evidence="8">
    <location>
        <begin position="107"/>
        <end position="137"/>
    </location>
</feature>
<dbReference type="SUPFAM" id="SSF143791">
    <property type="entry name" value="DUSP-like"/>
    <property type="match status" value="1"/>
</dbReference>